<dbReference type="AlphaFoldDB" id="A0A9P6AL11"/>
<evidence type="ECO:0000256" key="1">
    <source>
        <dbReference type="SAM" id="MobiDB-lite"/>
    </source>
</evidence>
<evidence type="ECO:0000313" key="3">
    <source>
        <dbReference type="EMBL" id="KAF9507815.1"/>
    </source>
</evidence>
<protein>
    <submittedName>
        <fullName evidence="3">Uncharacterized protein</fullName>
    </submittedName>
</protein>
<feature type="signal peptide" evidence="2">
    <location>
        <begin position="1"/>
        <end position="19"/>
    </location>
</feature>
<accession>A0A9P6AL11</accession>
<feature type="compositionally biased region" description="Basic and acidic residues" evidence="1">
    <location>
        <begin position="147"/>
        <end position="161"/>
    </location>
</feature>
<proteinExistence type="predicted"/>
<dbReference type="EMBL" id="MU129071">
    <property type="protein sequence ID" value="KAF9507815.1"/>
    <property type="molecule type" value="Genomic_DNA"/>
</dbReference>
<reference evidence="3" key="1">
    <citation type="journal article" date="2020" name="Nat. Commun.">
        <title>Large-scale genome sequencing of mycorrhizal fungi provides insights into the early evolution of symbiotic traits.</title>
        <authorList>
            <person name="Miyauchi S."/>
            <person name="Kiss E."/>
            <person name="Kuo A."/>
            <person name="Drula E."/>
            <person name="Kohler A."/>
            <person name="Sanchez-Garcia M."/>
            <person name="Morin E."/>
            <person name="Andreopoulos B."/>
            <person name="Barry K.W."/>
            <person name="Bonito G."/>
            <person name="Buee M."/>
            <person name="Carver A."/>
            <person name="Chen C."/>
            <person name="Cichocki N."/>
            <person name="Clum A."/>
            <person name="Culley D."/>
            <person name="Crous P.W."/>
            <person name="Fauchery L."/>
            <person name="Girlanda M."/>
            <person name="Hayes R.D."/>
            <person name="Keri Z."/>
            <person name="LaButti K."/>
            <person name="Lipzen A."/>
            <person name="Lombard V."/>
            <person name="Magnuson J."/>
            <person name="Maillard F."/>
            <person name="Murat C."/>
            <person name="Nolan M."/>
            <person name="Ohm R.A."/>
            <person name="Pangilinan J."/>
            <person name="Pereira M.F."/>
            <person name="Perotto S."/>
            <person name="Peter M."/>
            <person name="Pfister S."/>
            <person name="Riley R."/>
            <person name="Sitrit Y."/>
            <person name="Stielow J.B."/>
            <person name="Szollosi G."/>
            <person name="Zifcakova L."/>
            <person name="Stursova M."/>
            <person name="Spatafora J.W."/>
            <person name="Tedersoo L."/>
            <person name="Vaario L.M."/>
            <person name="Yamada A."/>
            <person name="Yan M."/>
            <person name="Wang P."/>
            <person name="Xu J."/>
            <person name="Bruns T."/>
            <person name="Baldrian P."/>
            <person name="Vilgalys R."/>
            <person name="Dunand C."/>
            <person name="Henrissat B."/>
            <person name="Grigoriev I.V."/>
            <person name="Hibbett D."/>
            <person name="Nagy L.G."/>
            <person name="Martin F.M."/>
        </authorList>
    </citation>
    <scope>NUCLEOTIDE SEQUENCE</scope>
    <source>
        <strain evidence="3">UP504</strain>
    </source>
</reference>
<dbReference type="Proteomes" id="UP000886523">
    <property type="component" value="Unassembled WGS sequence"/>
</dbReference>
<sequence>MALVAPCTWALFGCRQLLALSCLRSRPLRQPPKKEIDDHTPTTAGMMAWDARQKTPSDEGMTNQGQNNNKPADKKMTTTKRRPAKRESPNELPNEHPPNKHPLNDTWPNSTHQTSTRQKPVPQMSPPNNDPHVNYTNHTHPLRRVSSLHEDTTHRNMDEPPKSIPYVKTHPMRTRTSPPVYHLMRSPTCLECPPPNMTISEIMYHTPAVAGVWFYIMLATNEDP</sequence>
<evidence type="ECO:0000313" key="4">
    <source>
        <dbReference type="Proteomes" id="UP000886523"/>
    </source>
</evidence>
<comment type="caution">
    <text evidence="3">The sequence shown here is derived from an EMBL/GenBank/DDBJ whole genome shotgun (WGS) entry which is preliminary data.</text>
</comment>
<keyword evidence="2" id="KW-0732">Signal</keyword>
<feature type="compositionally biased region" description="Polar residues" evidence="1">
    <location>
        <begin position="106"/>
        <end position="118"/>
    </location>
</feature>
<feature type="compositionally biased region" description="Basic and acidic residues" evidence="1">
    <location>
        <begin position="85"/>
        <end position="98"/>
    </location>
</feature>
<feature type="chain" id="PRO_5040241031" evidence="2">
    <location>
        <begin position="20"/>
        <end position="224"/>
    </location>
</feature>
<organism evidence="3 4">
    <name type="scientific">Hydnum rufescens UP504</name>
    <dbReference type="NCBI Taxonomy" id="1448309"/>
    <lineage>
        <taxon>Eukaryota</taxon>
        <taxon>Fungi</taxon>
        <taxon>Dikarya</taxon>
        <taxon>Basidiomycota</taxon>
        <taxon>Agaricomycotina</taxon>
        <taxon>Agaricomycetes</taxon>
        <taxon>Cantharellales</taxon>
        <taxon>Hydnaceae</taxon>
        <taxon>Hydnum</taxon>
    </lineage>
</organism>
<name>A0A9P6AL11_9AGAM</name>
<evidence type="ECO:0000256" key="2">
    <source>
        <dbReference type="SAM" id="SignalP"/>
    </source>
</evidence>
<feature type="compositionally biased region" description="Polar residues" evidence="1">
    <location>
        <begin position="60"/>
        <end position="70"/>
    </location>
</feature>
<gene>
    <name evidence="3" type="ORF">BS47DRAFT_1366372</name>
</gene>
<keyword evidence="4" id="KW-1185">Reference proteome</keyword>
<feature type="region of interest" description="Disordered" evidence="1">
    <location>
        <begin position="54"/>
        <end position="179"/>
    </location>
</feature>